<evidence type="ECO:0000256" key="1">
    <source>
        <dbReference type="ARBA" id="ARBA00000448"/>
    </source>
</evidence>
<sequence length="102" mass="11507">MFGDNTNLTITKPGPSTINIVYGIVKCVVVMVSGHPVVLQPYVDKINTLVATWLLGIERHGVTYVSFGDYHFTSKIARTWFKSVDHLLLNIGDRHYDPLFPF</sequence>
<dbReference type="AlphaFoldDB" id="A0A2G3AKZ3"/>
<keyword evidence="5" id="KW-0378">Hydrolase</keyword>
<dbReference type="InterPro" id="IPR051915">
    <property type="entry name" value="Cellulose_Degrad_GH3"/>
</dbReference>
<dbReference type="PANTHER" id="PTHR30620:SF16">
    <property type="entry name" value="LYSOSOMAL BETA GLUCOSIDASE"/>
    <property type="match status" value="1"/>
</dbReference>
<dbReference type="PANTHER" id="PTHR30620">
    <property type="entry name" value="PERIPLASMIC BETA-GLUCOSIDASE-RELATED"/>
    <property type="match status" value="1"/>
</dbReference>
<dbReference type="Gene3D" id="3.40.50.1700">
    <property type="entry name" value="Glycoside hydrolase family 3 C-terminal domain"/>
    <property type="match status" value="1"/>
</dbReference>
<dbReference type="Pfam" id="PF01915">
    <property type="entry name" value="Glyco_hydro_3_C"/>
    <property type="match status" value="1"/>
</dbReference>
<reference evidence="8 9" key="1">
    <citation type="journal article" date="2014" name="Nat. Genet.">
        <title>Genome sequence of the hot pepper provides insights into the evolution of pungency in Capsicum species.</title>
        <authorList>
            <person name="Kim S."/>
            <person name="Park M."/>
            <person name="Yeom S.I."/>
            <person name="Kim Y.M."/>
            <person name="Lee J.M."/>
            <person name="Lee H.A."/>
            <person name="Seo E."/>
            <person name="Choi J."/>
            <person name="Cheong K."/>
            <person name="Kim K.T."/>
            <person name="Jung K."/>
            <person name="Lee G.W."/>
            <person name="Oh S.K."/>
            <person name="Bae C."/>
            <person name="Kim S.B."/>
            <person name="Lee H.Y."/>
            <person name="Kim S.Y."/>
            <person name="Kim M.S."/>
            <person name="Kang B.C."/>
            <person name="Jo Y.D."/>
            <person name="Yang H.B."/>
            <person name="Jeong H.J."/>
            <person name="Kang W.H."/>
            <person name="Kwon J.K."/>
            <person name="Shin C."/>
            <person name="Lim J.Y."/>
            <person name="Park J.H."/>
            <person name="Huh J.H."/>
            <person name="Kim J.S."/>
            <person name="Kim B.D."/>
            <person name="Cohen O."/>
            <person name="Paran I."/>
            <person name="Suh M.C."/>
            <person name="Lee S.B."/>
            <person name="Kim Y.K."/>
            <person name="Shin Y."/>
            <person name="Noh S.J."/>
            <person name="Park J."/>
            <person name="Seo Y.S."/>
            <person name="Kwon S.Y."/>
            <person name="Kim H.A."/>
            <person name="Park J.M."/>
            <person name="Kim H.J."/>
            <person name="Choi S.B."/>
            <person name="Bosland P.W."/>
            <person name="Reeves G."/>
            <person name="Jo S.H."/>
            <person name="Lee B.W."/>
            <person name="Cho H.T."/>
            <person name="Choi H.S."/>
            <person name="Lee M.S."/>
            <person name="Yu Y."/>
            <person name="Do Choi Y."/>
            <person name="Park B.S."/>
            <person name="van Deynze A."/>
            <person name="Ashrafi H."/>
            <person name="Hill T."/>
            <person name="Kim W.T."/>
            <person name="Pai H.S."/>
            <person name="Ahn H.K."/>
            <person name="Yeam I."/>
            <person name="Giovannoni J.J."/>
            <person name="Rose J.K."/>
            <person name="Sorensen I."/>
            <person name="Lee S.J."/>
            <person name="Kim R.W."/>
            <person name="Choi I.Y."/>
            <person name="Choi B.S."/>
            <person name="Lim J.S."/>
            <person name="Lee Y.H."/>
            <person name="Choi D."/>
        </authorList>
    </citation>
    <scope>NUCLEOTIDE SEQUENCE [LARGE SCALE GENOMIC DNA]</scope>
    <source>
        <strain evidence="9">cv. CM334</strain>
    </source>
</reference>
<evidence type="ECO:0000313" key="8">
    <source>
        <dbReference type="EMBL" id="PHT94892.1"/>
    </source>
</evidence>
<dbReference type="Gramene" id="PHT94892">
    <property type="protein sequence ID" value="PHT94892"/>
    <property type="gene ID" value="T459_02774"/>
</dbReference>
<evidence type="ECO:0000256" key="4">
    <source>
        <dbReference type="ARBA" id="ARBA00022729"/>
    </source>
</evidence>
<dbReference type="GO" id="GO:0008422">
    <property type="term" value="F:beta-glucosidase activity"/>
    <property type="evidence" value="ECO:0007669"/>
    <property type="project" value="UniProtKB-EC"/>
</dbReference>
<dbReference type="EMBL" id="AYRZ02000001">
    <property type="protein sequence ID" value="PHT94892.1"/>
    <property type="molecule type" value="Genomic_DNA"/>
</dbReference>
<comment type="caution">
    <text evidence="8">The sequence shown here is derived from an EMBL/GenBank/DDBJ whole genome shotgun (WGS) entry which is preliminary data.</text>
</comment>
<evidence type="ECO:0000256" key="5">
    <source>
        <dbReference type="ARBA" id="ARBA00022801"/>
    </source>
</evidence>
<proteinExistence type="inferred from homology"/>
<feature type="domain" description="Glycoside hydrolase family 3 C-terminal" evidence="7">
    <location>
        <begin position="4"/>
        <end position="89"/>
    </location>
</feature>
<keyword evidence="6" id="KW-0326">Glycosidase</keyword>
<accession>A0A2G3AKZ3</accession>
<dbReference type="GO" id="GO:0005975">
    <property type="term" value="P:carbohydrate metabolic process"/>
    <property type="evidence" value="ECO:0007669"/>
    <property type="project" value="InterPro"/>
</dbReference>
<keyword evidence="4" id="KW-0732">Signal</keyword>
<dbReference type="SMR" id="A0A2G3AKZ3"/>
<evidence type="ECO:0000313" key="9">
    <source>
        <dbReference type="Proteomes" id="UP000222542"/>
    </source>
</evidence>
<dbReference type="EC" id="3.2.1.21" evidence="3"/>
<evidence type="ECO:0000256" key="3">
    <source>
        <dbReference type="ARBA" id="ARBA00012744"/>
    </source>
</evidence>
<gene>
    <name evidence="8" type="ORF">T459_02774</name>
</gene>
<dbReference type="InterPro" id="IPR002772">
    <property type="entry name" value="Glyco_hydro_3_C"/>
</dbReference>
<comment type="catalytic activity">
    <reaction evidence="1">
        <text>Hydrolysis of terminal, non-reducing beta-D-glucosyl residues with release of beta-D-glucose.</text>
        <dbReference type="EC" id="3.2.1.21"/>
    </reaction>
</comment>
<name>A0A2G3AKZ3_CAPAN</name>
<comment type="similarity">
    <text evidence="2">Belongs to the glycosyl hydrolase 3 family.</text>
</comment>
<dbReference type="InterPro" id="IPR036881">
    <property type="entry name" value="Glyco_hydro_3_C_sf"/>
</dbReference>
<dbReference type="SUPFAM" id="SSF52279">
    <property type="entry name" value="Beta-D-glucan exohydrolase, C-terminal domain"/>
    <property type="match status" value="1"/>
</dbReference>
<keyword evidence="9" id="KW-1185">Reference proteome</keyword>
<evidence type="ECO:0000256" key="2">
    <source>
        <dbReference type="ARBA" id="ARBA00005336"/>
    </source>
</evidence>
<dbReference type="STRING" id="4072.A0A2G3AKZ3"/>
<reference evidence="8 9" key="2">
    <citation type="journal article" date="2017" name="Genome Biol.">
        <title>New reference genome sequences of hot pepper reveal the massive evolution of plant disease-resistance genes by retroduplication.</title>
        <authorList>
            <person name="Kim S."/>
            <person name="Park J."/>
            <person name="Yeom S.I."/>
            <person name="Kim Y.M."/>
            <person name="Seo E."/>
            <person name="Kim K.T."/>
            <person name="Kim M.S."/>
            <person name="Lee J.M."/>
            <person name="Cheong K."/>
            <person name="Shin H.S."/>
            <person name="Kim S.B."/>
            <person name="Han K."/>
            <person name="Lee J."/>
            <person name="Park M."/>
            <person name="Lee H.A."/>
            <person name="Lee H.Y."/>
            <person name="Lee Y."/>
            <person name="Oh S."/>
            <person name="Lee J.H."/>
            <person name="Choi E."/>
            <person name="Choi E."/>
            <person name="Lee S.E."/>
            <person name="Jeon J."/>
            <person name="Kim H."/>
            <person name="Choi G."/>
            <person name="Song H."/>
            <person name="Lee J."/>
            <person name="Lee S.C."/>
            <person name="Kwon J.K."/>
            <person name="Lee H.Y."/>
            <person name="Koo N."/>
            <person name="Hong Y."/>
            <person name="Kim R.W."/>
            <person name="Kang W.H."/>
            <person name="Huh J.H."/>
            <person name="Kang B.C."/>
            <person name="Yang T.J."/>
            <person name="Lee Y.H."/>
            <person name="Bennetzen J.L."/>
            <person name="Choi D."/>
        </authorList>
    </citation>
    <scope>NUCLEOTIDE SEQUENCE [LARGE SCALE GENOMIC DNA]</scope>
    <source>
        <strain evidence="9">cv. CM334</strain>
    </source>
</reference>
<evidence type="ECO:0000259" key="7">
    <source>
        <dbReference type="Pfam" id="PF01915"/>
    </source>
</evidence>
<evidence type="ECO:0000256" key="6">
    <source>
        <dbReference type="ARBA" id="ARBA00023295"/>
    </source>
</evidence>
<organism evidence="8 9">
    <name type="scientific">Capsicum annuum</name>
    <name type="common">Capsicum pepper</name>
    <dbReference type="NCBI Taxonomy" id="4072"/>
    <lineage>
        <taxon>Eukaryota</taxon>
        <taxon>Viridiplantae</taxon>
        <taxon>Streptophyta</taxon>
        <taxon>Embryophyta</taxon>
        <taxon>Tracheophyta</taxon>
        <taxon>Spermatophyta</taxon>
        <taxon>Magnoliopsida</taxon>
        <taxon>eudicotyledons</taxon>
        <taxon>Gunneridae</taxon>
        <taxon>Pentapetalae</taxon>
        <taxon>asterids</taxon>
        <taxon>lamiids</taxon>
        <taxon>Solanales</taxon>
        <taxon>Solanaceae</taxon>
        <taxon>Solanoideae</taxon>
        <taxon>Capsiceae</taxon>
        <taxon>Capsicum</taxon>
    </lineage>
</organism>
<dbReference type="Proteomes" id="UP000222542">
    <property type="component" value="Unassembled WGS sequence"/>
</dbReference>
<dbReference type="OMA" id="VILEHYH"/>
<protein>
    <recommendedName>
        <fullName evidence="3">beta-glucosidase</fullName>
        <ecNumber evidence="3">3.2.1.21</ecNumber>
    </recommendedName>
</protein>